<name>S2E2C6_INDAL</name>
<dbReference type="Proteomes" id="UP000006073">
    <property type="component" value="Unassembled WGS sequence"/>
</dbReference>
<sequence length="45" mass="5556">MTLKEKHEANFYFHHELCYTQSKNPERSIIQRFGQKSFQFIEHLN</sequence>
<reference evidence="1 2" key="1">
    <citation type="journal article" date="2013" name="Genome Announc.">
        <title>Draft Genome Sequence of Indibacter alkaliphilus Strain LW1T, Isolated from Lonar Lake, a Haloalkaline Lake in the Buldana District of Maharashtra, India.</title>
        <authorList>
            <person name="Singh A."/>
            <person name="Kumar Jangir P."/>
            <person name="Sharma R."/>
            <person name="Singh A."/>
            <person name="Kumar Pinnaka A."/>
            <person name="Shivaji S."/>
        </authorList>
    </citation>
    <scope>NUCLEOTIDE SEQUENCE [LARGE SCALE GENOMIC DNA]</scope>
    <source>
        <strain evidence="2">CCUG 57479 / KCTC 22604 / LW1</strain>
    </source>
</reference>
<evidence type="ECO:0000313" key="2">
    <source>
        <dbReference type="Proteomes" id="UP000006073"/>
    </source>
</evidence>
<protein>
    <submittedName>
        <fullName evidence="1">Uncharacterized protein</fullName>
    </submittedName>
</protein>
<evidence type="ECO:0000313" key="1">
    <source>
        <dbReference type="EMBL" id="EOZ98611.1"/>
    </source>
</evidence>
<gene>
    <name evidence="1" type="ORF">A33Q_1265</name>
</gene>
<proteinExistence type="predicted"/>
<comment type="caution">
    <text evidence="1">The sequence shown here is derived from an EMBL/GenBank/DDBJ whole genome shotgun (WGS) entry which is preliminary data.</text>
</comment>
<accession>S2E2C6</accession>
<organism evidence="1 2">
    <name type="scientific">Indibacter alkaliphilus (strain CCUG 57479 / KCTC 22604 / LW1)</name>
    <dbReference type="NCBI Taxonomy" id="1189612"/>
    <lineage>
        <taxon>Bacteria</taxon>
        <taxon>Pseudomonadati</taxon>
        <taxon>Bacteroidota</taxon>
        <taxon>Cytophagia</taxon>
        <taxon>Cytophagales</taxon>
        <taxon>Cyclobacteriaceae</taxon>
    </lineage>
</organism>
<dbReference type="STRING" id="1189612.A33Q_1265"/>
<dbReference type="EMBL" id="ALWO02000023">
    <property type="protein sequence ID" value="EOZ98611.1"/>
    <property type="molecule type" value="Genomic_DNA"/>
</dbReference>
<dbReference type="AlphaFoldDB" id="S2E2C6"/>
<keyword evidence="2" id="KW-1185">Reference proteome</keyword>